<dbReference type="SUPFAM" id="SSF56349">
    <property type="entry name" value="DNA breaking-rejoining enzymes"/>
    <property type="match status" value="1"/>
</dbReference>
<keyword evidence="4" id="KW-1185">Reference proteome</keyword>
<feature type="domain" description="Tyr recombinase" evidence="2">
    <location>
        <begin position="1"/>
        <end position="190"/>
    </location>
</feature>
<gene>
    <name evidence="3" type="primary">xerC_3</name>
    <name evidence="3" type="ORF">SPTER_19360</name>
</gene>
<dbReference type="GO" id="GO:0015074">
    <property type="term" value="P:DNA integration"/>
    <property type="evidence" value="ECO:0007669"/>
    <property type="project" value="InterPro"/>
</dbReference>
<dbReference type="GO" id="GO:0003677">
    <property type="term" value="F:DNA binding"/>
    <property type="evidence" value="ECO:0007669"/>
    <property type="project" value="InterPro"/>
</dbReference>
<sequence length="194" mass="21945">MKFVEPFRSKKDIEAVRLYLRGKALKHGLWFWLGVNSALRISDLLALQVGDVRKPDGSIVTRIVLKEQKTGKTKEFPISDKIRAEIQNVIRFYGLNDAAEPLFPSNKTGEKGSLKAIGRSYANQLITEAARMCNIPGNFGSHSMRKSFAYFAWEQGTDVLLLMDLLNHSSPRDLRRYIGITQDQLNAVYLSVDL</sequence>
<dbReference type="Proteomes" id="UP000320776">
    <property type="component" value="Chromosome"/>
</dbReference>
<dbReference type="InterPro" id="IPR002104">
    <property type="entry name" value="Integrase_catalytic"/>
</dbReference>
<evidence type="ECO:0000313" key="4">
    <source>
        <dbReference type="Proteomes" id="UP000320776"/>
    </source>
</evidence>
<dbReference type="Gene3D" id="1.10.443.10">
    <property type="entry name" value="Intergrase catalytic core"/>
    <property type="match status" value="1"/>
</dbReference>
<evidence type="ECO:0000259" key="2">
    <source>
        <dbReference type="PROSITE" id="PS51898"/>
    </source>
</evidence>
<dbReference type="KEGG" id="sted:SPTER_19360"/>
<dbReference type="RefSeq" id="WP_144350197.1">
    <property type="nucleotide sequence ID" value="NZ_CP036259.1"/>
</dbReference>
<evidence type="ECO:0000256" key="1">
    <source>
        <dbReference type="ARBA" id="ARBA00023172"/>
    </source>
</evidence>
<dbReference type="PANTHER" id="PTHR30349">
    <property type="entry name" value="PHAGE INTEGRASE-RELATED"/>
    <property type="match status" value="1"/>
</dbReference>
<dbReference type="AlphaFoldDB" id="A0A517DTD6"/>
<accession>A0A517DTD6</accession>
<dbReference type="EMBL" id="CP036259">
    <property type="protein sequence ID" value="QDR80607.1"/>
    <property type="molecule type" value="Genomic_DNA"/>
</dbReference>
<proteinExistence type="predicted"/>
<dbReference type="InterPro" id="IPR011010">
    <property type="entry name" value="DNA_brk_join_enz"/>
</dbReference>
<dbReference type="GO" id="GO:0006310">
    <property type="term" value="P:DNA recombination"/>
    <property type="evidence" value="ECO:0007669"/>
    <property type="project" value="UniProtKB-KW"/>
</dbReference>
<dbReference type="PROSITE" id="PS51898">
    <property type="entry name" value="TYR_RECOMBINASE"/>
    <property type="match status" value="1"/>
</dbReference>
<reference evidence="3 4" key="1">
    <citation type="submission" date="2019-02" db="EMBL/GenBank/DDBJ databases">
        <title>Closed genome of Sporomusa termitida DSM 4440.</title>
        <authorList>
            <person name="Poehlein A."/>
            <person name="Daniel R."/>
        </authorList>
    </citation>
    <scope>NUCLEOTIDE SEQUENCE [LARGE SCALE GENOMIC DNA]</scope>
    <source>
        <strain evidence="3 4">DSM 4440</strain>
    </source>
</reference>
<dbReference type="PANTHER" id="PTHR30349:SF82">
    <property type="entry name" value="INTEGRASE_RECOMBINASE YOEC-RELATED"/>
    <property type="match status" value="1"/>
</dbReference>
<dbReference type="OrthoDB" id="9788852at2"/>
<dbReference type="InterPro" id="IPR013762">
    <property type="entry name" value="Integrase-like_cat_sf"/>
</dbReference>
<keyword evidence="1" id="KW-0233">DNA recombination</keyword>
<name>A0A517DTD6_9FIRM</name>
<evidence type="ECO:0000313" key="3">
    <source>
        <dbReference type="EMBL" id="QDR80607.1"/>
    </source>
</evidence>
<organism evidence="3 4">
    <name type="scientific">Sporomusa termitida</name>
    <dbReference type="NCBI Taxonomy" id="2377"/>
    <lineage>
        <taxon>Bacteria</taxon>
        <taxon>Bacillati</taxon>
        <taxon>Bacillota</taxon>
        <taxon>Negativicutes</taxon>
        <taxon>Selenomonadales</taxon>
        <taxon>Sporomusaceae</taxon>
        <taxon>Sporomusa</taxon>
    </lineage>
</organism>
<dbReference type="Pfam" id="PF00589">
    <property type="entry name" value="Phage_integrase"/>
    <property type="match status" value="1"/>
</dbReference>
<protein>
    <submittedName>
        <fullName evidence="3">Tyrosine recombinase XerC</fullName>
    </submittedName>
</protein>
<dbReference type="InterPro" id="IPR050090">
    <property type="entry name" value="Tyrosine_recombinase_XerCD"/>
</dbReference>